<keyword evidence="1" id="KW-0812">Transmembrane</keyword>
<protein>
    <submittedName>
        <fullName evidence="2">Uncharacterized protein</fullName>
    </submittedName>
</protein>
<reference evidence="3" key="1">
    <citation type="journal article" date="2010" name="BMC Genomics">
        <title>Clostridium sticklandii, a specialist in amino acid degradation:revisiting its metabolism through its genome sequence.</title>
        <authorList>
            <person name="Fonknechten N."/>
            <person name="Chaussonnerie S."/>
            <person name="Tricot S."/>
            <person name="Lajus A."/>
            <person name="Andreesen J.R."/>
            <person name="Perchat N."/>
            <person name="Pelletier E."/>
            <person name="Gouyvenoux M."/>
            <person name="Barbe V."/>
            <person name="Salanoubat M."/>
            <person name="Le Paslier D."/>
            <person name="Weissenbach J."/>
            <person name="Cohen G.N."/>
            <person name="Kreimeyer A."/>
        </authorList>
    </citation>
    <scope>NUCLEOTIDE SEQUENCE [LARGE SCALE GENOMIC DNA]</scope>
    <source>
        <strain evidence="3">ATCC 12662 / DSM 519 / JCM 1433 / CCUG 9281 / NCIMB 10654 / HF</strain>
    </source>
</reference>
<dbReference type="BioCyc" id="CSTI499177:GJE9-2597-MONOMER"/>
<accession>E3PVR6</accession>
<evidence type="ECO:0000313" key="3">
    <source>
        <dbReference type="Proteomes" id="UP000007041"/>
    </source>
</evidence>
<gene>
    <name evidence="2" type="ordered locus">CLOST_2504</name>
</gene>
<name>E3PVR6_ACESD</name>
<dbReference type="HOGENOM" id="CLU_1764882_0_0_9"/>
<dbReference type="Proteomes" id="UP000007041">
    <property type="component" value="Chromosome"/>
</dbReference>
<dbReference type="AlphaFoldDB" id="E3PVR6"/>
<evidence type="ECO:0000313" key="2">
    <source>
        <dbReference type="EMBL" id="CBH22619.1"/>
    </source>
</evidence>
<sequence length="147" mass="16484">MENFGTVLAVIGTVGFIVAIWMLFGYLYFKKGNPKKGFLVLFLSLLLVAGGVFIGVQGARKNADAGVALSDEVIKIIETKSVEEATPEQQSQVGMSVYLKISQEDWEKYEDEILSYYISWQKSLNPQANVETLKTEFKNFREKSLSN</sequence>
<dbReference type="STRING" id="1511.CLOST_2504"/>
<proteinExistence type="predicted"/>
<organism evidence="2 3">
    <name type="scientific">Acetoanaerobium sticklandii (strain ATCC 12662 / DSM 519 / JCM 1433 / CCUG 9281 / NCIMB 10654 / HF)</name>
    <name type="common">Clostridium sticklandii</name>
    <dbReference type="NCBI Taxonomy" id="499177"/>
    <lineage>
        <taxon>Bacteria</taxon>
        <taxon>Bacillati</taxon>
        <taxon>Bacillota</taxon>
        <taxon>Clostridia</taxon>
        <taxon>Peptostreptococcales</taxon>
        <taxon>Filifactoraceae</taxon>
        <taxon>Acetoanaerobium</taxon>
    </lineage>
</organism>
<keyword evidence="1" id="KW-0472">Membrane</keyword>
<evidence type="ECO:0000256" key="1">
    <source>
        <dbReference type="SAM" id="Phobius"/>
    </source>
</evidence>
<keyword evidence="1" id="KW-1133">Transmembrane helix</keyword>
<feature type="transmembrane region" description="Helical" evidence="1">
    <location>
        <begin position="38"/>
        <end position="56"/>
    </location>
</feature>
<dbReference type="eggNOG" id="ENOG5030GBD">
    <property type="taxonomic scope" value="Bacteria"/>
</dbReference>
<feature type="transmembrane region" description="Helical" evidence="1">
    <location>
        <begin position="6"/>
        <end position="29"/>
    </location>
</feature>
<keyword evidence="3" id="KW-1185">Reference proteome</keyword>
<dbReference type="KEGG" id="cst:CLOST_2504"/>
<dbReference type="EMBL" id="FP565809">
    <property type="protein sequence ID" value="CBH22619.1"/>
    <property type="molecule type" value="Genomic_DNA"/>
</dbReference>